<accession>A0ABS1L074</accession>
<evidence type="ECO:0000313" key="3">
    <source>
        <dbReference type="Proteomes" id="UP000613030"/>
    </source>
</evidence>
<keyword evidence="1" id="KW-0812">Transmembrane</keyword>
<dbReference type="Proteomes" id="UP000613030">
    <property type="component" value="Unassembled WGS sequence"/>
</dbReference>
<evidence type="ECO:0000313" key="2">
    <source>
        <dbReference type="EMBL" id="MBL0745106.1"/>
    </source>
</evidence>
<dbReference type="RefSeq" id="WP_202015325.1">
    <property type="nucleotide sequence ID" value="NZ_JAERRB010000014.1"/>
</dbReference>
<proteinExistence type="predicted"/>
<name>A0ABS1L074_9BACT</name>
<comment type="caution">
    <text evidence="2">The sequence shown here is derived from an EMBL/GenBank/DDBJ whole genome shotgun (WGS) entry which is preliminary data.</text>
</comment>
<sequence length="524" mass="58405">MKHTSSTRILRRVGIALVIVFALALVGGFVLSLVLKQKVTTALARVNGTIDDLDVNLFTQSITATGLRLTYPRADSADVPHHVSLKSVHVGGISLYQWLAHKKISIATLEFRDGDVRYNTTLKQRKSSGDSPLKGIAINAIVFDNVRTNVQLDSVQSLSGVLNLRVSSLQLDSLSKGNNLSALYLATLQGDVTAVTHVSKFYTTRVGTVHVHSGDENIRLDSISVTPNYSRFAFAHRVGKQTDRFTLRVPQVEVKGMKFDQLKDSIVAMAHVNIVSPTLLVFRDKRVPFRNYKKVQLPMAMIRAFPFLLVVDSLKLRDARIVYEEFPEQGFHTGQVEFSHLNAALGNLRNRGGDKNGHATLIASAQLMGQGRIDANFTLPYDNAQPYKAEGHIRKLALPRLNPALENMAFVSIESGRLNDLYFNFYYTDDGSKGSVVINYEDLKINGLTKEKDSHTSGLKSWIINLFLKKDKDRTVSEAKRLGVIQFERDKRKAIFNLWWKSILSGLKSSVLDGPAKKEEKKKG</sequence>
<reference evidence="2 3" key="1">
    <citation type="submission" date="2021-01" db="EMBL/GenBank/DDBJ databases">
        <title>Chryseolinea sp. Jin1 Genome sequencing and assembly.</title>
        <authorList>
            <person name="Kim I."/>
        </authorList>
    </citation>
    <scope>NUCLEOTIDE SEQUENCE [LARGE SCALE GENOMIC DNA]</scope>
    <source>
        <strain evidence="2 3">Jin1</strain>
    </source>
</reference>
<evidence type="ECO:0000256" key="1">
    <source>
        <dbReference type="SAM" id="Phobius"/>
    </source>
</evidence>
<dbReference type="EMBL" id="JAERRB010000014">
    <property type="protein sequence ID" value="MBL0745106.1"/>
    <property type="molecule type" value="Genomic_DNA"/>
</dbReference>
<keyword evidence="3" id="KW-1185">Reference proteome</keyword>
<keyword evidence="1" id="KW-0472">Membrane</keyword>
<organism evidence="2 3">
    <name type="scientific">Chryseolinea lacunae</name>
    <dbReference type="NCBI Taxonomy" id="2801331"/>
    <lineage>
        <taxon>Bacteria</taxon>
        <taxon>Pseudomonadati</taxon>
        <taxon>Bacteroidota</taxon>
        <taxon>Cytophagia</taxon>
        <taxon>Cytophagales</taxon>
        <taxon>Fulvivirgaceae</taxon>
        <taxon>Chryseolinea</taxon>
    </lineage>
</organism>
<gene>
    <name evidence="2" type="ORF">JI741_28005</name>
</gene>
<feature type="transmembrane region" description="Helical" evidence="1">
    <location>
        <begin position="12"/>
        <end position="35"/>
    </location>
</feature>
<protein>
    <submittedName>
        <fullName evidence="2">DUF748 domain-containing protein</fullName>
    </submittedName>
</protein>
<keyword evidence="1" id="KW-1133">Transmembrane helix</keyword>